<evidence type="ECO:0000256" key="1">
    <source>
        <dbReference type="ARBA" id="ARBA00004141"/>
    </source>
</evidence>
<reference evidence="9" key="2">
    <citation type="submission" date="2023-06" db="EMBL/GenBank/DDBJ databases">
        <authorList>
            <consortium name="Lawrence Berkeley National Laboratory"/>
            <person name="Haridas S."/>
            <person name="Hensen N."/>
            <person name="Bonometti L."/>
            <person name="Westerberg I."/>
            <person name="Brannstrom I.O."/>
            <person name="Guillou S."/>
            <person name="Cros-Aarteil S."/>
            <person name="Calhoun S."/>
            <person name="Kuo A."/>
            <person name="Mondo S."/>
            <person name="Pangilinan J."/>
            <person name="Riley R."/>
            <person name="Labutti K."/>
            <person name="Andreopoulos B."/>
            <person name="Lipzen A."/>
            <person name="Chen C."/>
            <person name="Yanf M."/>
            <person name="Daum C."/>
            <person name="Ng V."/>
            <person name="Clum A."/>
            <person name="Steindorff A."/>
            <person name="Ohm R."/>
            <person name="Martin F."/>
            <person name="Silar P."/>
            <person name="Natvig D."/>
            <person name="Lalanne C."/>
            <person name="Gautier V."/>
            <person name="Ament-Velasquez S.L."/>
            <person name="Kruys A."/>
            <person name="Hutchinson M.I."/>
            <person name="Powell A.J."/>
            <person name="Barry K."/>
            <person name="Miller A.N."/>
            <person name="Grigoriev I.V."/>
            <person name="Debuchy R."/>
            <person name="Gladieux P."/>
            <person name="Thoren M.H."/>
            <person name="Johannesson H."/>
        </authorList>
    </citation>
    <scope>NUCLEOTIDE SEQUENCE</scope>
    <source>
        <strain evidence="9">CBS 560.94</strain>
    </source>
</reference>
<name>A0AAE0MVD7_9PEZI</name>
<dbReference type="AlphaFoldDB" id="A0AAE0MVD7"/>
<evidence type="ECO:0000256" key="2">
    <source>
        <dbReference type="ARBA" id="ARBA00022692"/>
    </source>
</evidence>
<dbReference type="Proteomes" id="UP001278500">
    <property type="component" value="Unassembled WGS sequence"/>
</dbReference>
<keyword evidence="2 7" id="KW-0812">Transmembrane</keyword>
<dbReference type="EMBL" id="JAUEPP010000002">
    <property type="protein sequence ID" value="KAK3351684.1"/>
    <property type="molecule type" value="Genomic_DNA"/>
</dbReference>
<reference evidence="9" key="1">
    <citation type="journal article" date="2023" name="Mol. Phylogenet. Evol.">
        <title>Genome-scale phylogeny and comparative genomics of the fungal order Sordariales.</title>
        <authorList>
            <person name="Hensen N."/>
            <person name="Bonometti L."/>
            <person name="Westerberg I."/>
            <person name="Brannstrom I.O."/>
            <person name="Guillou S."/>
            <person name="Cros-Aarteil S."/>
            <person name="Calhoun S."/>
            <person name="Haridas S."/>
            <person name="Kuo A."/>
            <person name="Mondo S."/>
            <person name="Pangilinan J."/>
            <person name="Riley R."/>
            <person name="LaButti K."/>
            <person name="Andreopoulos B."/>
            <person name="Lipzen A."/>
            <person name="Chen C."/>
            <person name="Yan M."/>
            <person name="Daum C."/>
            <person name="Ng V."/>
            <person name="Clum A."/>
            <person name="Steindorff A."/>
            <person name="Ohm R.A."/>
            <person name="Martin F."/>
            <person name="Silar P."/>
            <person name="Natvig D.O."/>
            <person name="Lalanne C."/>
            <person name="Gautier V."/>
            <person name="Ament-Velasquez S.L."/>
            <person name="Kruys A."/>
            <person name="Hutchinson M.I."/>
            <person name="Powell A.J."/>
            <person name="Barry K."/>
            <person name="Miller A.N."/>
            <person name="Grigoriev I.V."/>
            <person name="Debuchy R."/>
            <person name="Gladieux P."/>
            <person name="Hiltunen Thoren M."/>
            <person name="Johannesson H."/>
        </authorList>
    </citation>
    <scope>NUCLEOTIDE SEQUENCE</scope>
    <source>
        <strain evidence="9">CBS 560.94</strain>
    </source>
</reference>
<feature type="transmembrane region" description="Helical" evidence="7">
    <location>
        <begin position="20"/>
        <end position="39"/>
    </location>
</feature>
<dbReference type="Pfam" id="PF20684">
    <property type="entry name" value="Fung_rhodopsin"/>
    <property type="match status" value="1"/>
</dbReference>
<keyword evidence="10" id="KW-1185">Reference proteome</keyword>
<feature type="transmembrane region" description="Helical" evidence="7">
    <location>
        <begin position="94"/>
        <end position="115"/>
    </location>
</feature>
<dbReference type="RefSeq" id="XP_062684979.1">
    <property type="nucleotide sequence ID" value="XM_062824312.1"/>
</dbReference>
<keyword evidence="3 7" id="KW-1133">Transmembrane helix</keyword>
<feature type="region of interest" description="Disordered" evidence="6">
    <location>
        <begin position="304"/>
        <end position="323"/>
    </location>
</feature>
<dbReference type="GO" id="GO:0016020">
    <property type="term" value="C:membrane"/>
    <property type="evidence" value="ECO:0007669"/>
    <property type="project" value="UniProtKB-SubCell"/>
</dbReference>
<dbReference type="PANTHER" id="PTHR33048">
    <property type="entry name" value="PTH11-LIKE INTEGRAL MEMBRANE PROTEIN (AFU_ORTHOLOGUE AFUA_5G11245)"/>
    <property type="match status" value="1"/>
</dbReference>
<evidence type="ECO:0000256" key="5">
    <source>
        <dbReference type="ARBA" id="ARBA00038359"/>
    </source>
</evidence>
<evidence type="ECO:0000256" key="7">
    <source>
        <dbReference type="SAM" id="Phobius"/>
    </source>
</evidence>
<keyword evidence="4 7" id="KW-0472">Membrane</keyword>
<evidence type="ECO:0000313" key="10">
    <source>
        <dbReference type="Proteomes" id="UP001278500"/>
    </source>
</evidence>
<sequence>MGWTYNTDADAPTIGHQITGVAIALTILSLITVCLRTYVRAFILKAIGFDDWVIILTWVAAAGFAVVTIVQTKWGLGLVDMEDFPSQNLHNFNILQYIGAPFYISSIFGFKLALLTSYLRFIPKGGYWYTTVGVIISCFMFHLSFLLVQLNLCQPVARQWDYSIPGTCLKGVPFYTSMASLTMVFDIIAMLLPFPVLLKSQIQTRKKVVLLGMFGFGLFITVIQIIRIQTVKRLENPIDSAPLILWSTVENNLGIIVTNVPTLAPLIKYFNERSRSGGTSSRTRGTGYPNEIGSRYALQTWRTGKSKGREKLDSMTDMDGGSVEGGVEGHASKGANNSTEFILDGCINKKTEVIISRE</sequence>
<feature type="transmembrane region" description="Helical" evidence="7">
    <location>
        <begin position="51"/>
        <end position="74"/>
    </location>
</feature>
<evidence type="ECO:0000313" key="9">
    <source>
        <dbReference type="EMBL" id="KAK3351684.1"/>
    </source>
</evidence>
<dbReference type="InterPro" id="IPR052337">
    <property type="entry name" value="SAT4-like"/>
</dbReference>
<gene>
    <name evidence="9" type="ORF">B0H65DRAFT_420938</name>
</gene>
<feature type="transmembrane region" description="Helical" evidence="7">
    <location>
        <begin position="208"/>
        <end position="226"/>
    </location>
</feature>
<feature type="transmembrane region" description="Helical" evidence="7">
    <location>
        <begin position="172"/>
        <end position="196"/>
    </location>
</feature>
<dbReference type="InterPro" id="IPR049326">
    <property type="entry name" value="Rhodopsin_dom_fungi"/>
</dbReference>
<accession>A0AAE0MVD7</accession>
<comment type="similarity">
    <text evidence="5">Belongs to the SAT4 family.</text>
</comment>
<comment type="caution">
    <text evidence="9">The sequence shown here is derived from an EMBL/GenBank/DDBJ whole genome shotgun (WGS) entry which is preliminary data.</text>
</comment>
<feature type="transmembrane region" description="Helical" evidence="7">
    <location>
        <begin position="127"/>
        <end position="152"/>
    </location>
</feature>
<feature type="domain" description="Rhodopsin" evidence="8">
    <location>
        <begin position="35"/>
        <end position="268"/>
    </location>
</feature>
<proteinExistence type="inferred from homology"/>
<evidence type="ECO:0000259" key="8">
    <source>
        <dbReference type="Pfam" id="PF20684"/>
    </source>
</evidence>
<dbReference type="PANTHER" id="PTHR33048:SF64">
    <property type="entry name" value="INTEGRAL MEMBRANE PROTEIN"/>
    <property type="match status" value="1"/>
</dbReference>
<dbReference type="GeneID" id="87861466"/>
<protein>
    <recommendedName>
        <fullName evidence="8">Rhodopsin domain-containing protein</fullName>
    </recommendedName>
</protein>
<comment type="subcellular location">
    <subcellularLocation>
        <location evidence="1">Membrane</location>
        <topology evidence="1">Multi-pass membrane protein</topology>
    </subcellularLocation>
</comment>
<evidence type="ECO:0000256" key="4">
    <source>
        <dbReference type="ARBA" id="ARBA00023136"/>
    </source>
</evidence>
<evidence type="ECO:0000256" key="3">
    <source>
        <dbReference type="ARBA" id="ARBA00022989"/>
    </source>
</evidence>
<evidence type="ECO:0000256" key="6">
    <source>
        <dbReference type="SAM" id="MobiDB-lite"/>
    </source>
</evidence>
<organism evidence="9 10">
    <name type="scientific">Neurospora tetraspora</name>
    <dbReference type="NCBI Taxonomy" id="94610"/>
    <lineage>
        <taxon>Eukaryota</taxon>
        <taxon>Fungi</taxon>
        <taxon>Dikarya</taxon>
        <taxon>Ascomycota</taxon>
        <taxon>Pezizomycotina</taxon>
        <taxon>Sordariomycetes</taxon>
        <taxon>Sordariomycetidae</taxon>
        <taxon>Sordariales</taxon>
        <taxon>Sordariaceae</taxon>
        <taxon>Neurospora</taxon>
    </lineage>
</organism>